<dbReference type="Pfam" id="PF13440">
    <property type="entry name" value="Polysacc_synt_3"/>
    <property type="match status" value="1"/>
</dbReference>
<dbReference type="GO" id="GO:0005886">
    <property type="term" value="C:plasma membrane"/>
    <property type="evidence" value="ECO:0007669"/>
    <property type="project" value="UniProtKB-SubCell"/>
</dbReference>
<sequence length="454" mass="46922">MGTRAVLLCLGVGTGVVLARALGPEGRGHYTVAVTIATVAMALGHLSVEQAQISLWRDPLRRDGLIGNGPSLGLITGTAAALVTGAVLVAGLRWPALGLPDPLLLGVALASVPFTTASVYVTGTSLLRGRIGVVNRSRLGAAAVQCSALVLLAALGMLTAGWVVAIFTATALLQFVLLRPGPHRWNRSLARLTLRAGLPLHTGSSAFFLLQRVDILLLNALASPIAVGLYSVAVTVAEMTRLIADSVTQTAMPGLADADEEAAIRATRRATVATFAAALGSAGVLGGCAWFALPLVYGPDFAGSAAPLIALLPGLVLLAGTRPAGAWLLRVGRPHLVSATSVAGLGLNVALNLLLVPRFGAVGCALASTAGYGALALSQLCWFVHAGNHRLRAQRRVREQDAERRPEGDRDGEIAQRVGEEQGHQVGHDQGAGHHVLTAATAAKTHRDQHAERD</sequence>
<dbReference type="Proteomes" id="UP000587527">
    <property type="component" value="Unassembled WGS sequence"/>
</dbReference>
<feature type="transmembrane region" description="Helical" evidence="7">
    <location>
        <begin position="69"/>
        <end position="91"/>
    </location>
</feature>
<accession>A0A841BUH1</accession>
<feature type="transmembrane region" description="Helical" evidence="7">
    <location>
        <begin position="336"/>
        <end position="354"/>
    </location>
</feature>
<evidence type="ECO:0000256" key="5">
    <source>
        <dbReference type="ARBA" id="ARBA00023136"/>
    </source>
</evidence>
<feature type="compositionally biased region" description="Basic and acidic residues" evidence="6">
    <location>
        <begin position="445"/>
        <end position="454"/>
    </location>
</feature>
<evidence type="ECO:0000256" key="4">
    <source>
        <dbReference type="ARBA" id="ARBA00022989"/>
    </source>
</evidence>
<comment type="subcellular location">
    <subcellularLocation>
        <location evidence="1">Cell membrane</location>
        <topology evidence="1">Multi-pass membrane protein</topology>
    </subcellularLocation>
</comment>
<feature type="transmembrane region" description="Helical" evidence="7">
    <location>
        <begin position="216"/>
        <end position="237"/>
    </location>
</feature>
<evidence type="ECO:0000256" key="2">
    <source>
        <dbReference type="ARBA" id="ARBA00022475"/>
    </source>
</evidence>
<evidence type="ECO:0000256" key="6">
    <source>
        <dbReference type="SAM" id="MobiDB-lite"/>
    </source>
</evidence>
<feature type="transmembrane region" description="Helical" evidence="7">
    <location>
        <begin position="103"/>
        <end position="127"/>
    </location>
</feature>
<proteinExistence type="predicted"/>
<feature type="transmembrane region" description="Helical" evidence="7">
    <location>
        <begin position="305"/>
        <end position="329"/>
    </location>
</feature>
<keyword evidence="5 7" id="KW-0472">Membrane</keyword>
<keyword evidence="9" id="KW-1185">Reference proteome</keyword>
<evidence type="ECO:0000313" key="9">
    <source>
        <dbReference type="Proteomes" id="UP000587527"/>
    </source>
</evidence>
<keyword evidence="2" id="KW-1003">Cell membrane</keyword>
<evidence type="ECO:0000256" key="1">
    <source>
        <dbReference type="ARBA" id="ARBA00004651"/>
    </source>
</evidence>
<dbReference type="RefSeq" id="WP_184838449.1">
    <property type="nucleotide sequence ID" value="NZ_JACHMN010000002.1"/>
</dbReference>
<gene>
    <name evidence="8" type="ORF">F4553_004188</name>
</gene>
<dbReference type="PANTHER" id="PTHR30250">
    <property type="entry name" value="PST FAMILY PREDICTED COLANIC ACID TRANSPORTER"/>
    <property type="match status" value="1"/>
</dbReference>
<dbReference type="InterPro" id="IPR050833">
    <property type="entry name" value="Poly_Biosynth_Transport"/>
</dbReference>
<feature type="transmembrane region" description="Helical" evidence="7">
    <location>
        <begin position="360"/>
        <end position="386"/>
    </location>
</feature>
<dbReference type="PANTHER" id="PTHR30250:SF11">
    <property type="entry name" value="O-ANTIGEN TRANSPORTER-RELATED"/>
    <property type="match status" value="1"/>
</dbReference>
<dbReference type="AlphaFoldDB" id="A0A841BUH1"/>
<evidence type="ECO:0000256" key="3">
    <source>
        <dbReference type="ARBA" id="ARBA00022692"/>
    </source>
</evidence>
<feature type="transmembrane region" description="Helical" evidence="7">
    <location>
        <begin position="29"/>
        <end position="48"/>
    </location>
</feature>
<feature type="transmembrane region" description="Helical" evidence="7">
    <location>
        <begin position="272"/>
        <end position="293"/>
    </location>
</feature>
<protein>
    <submittedName>
        <fullName evidence="8">O-antigen/teichoic acid export membrane protein</fullName>
    </submittedName>
</protein>
<keyword evidence="3 7" id="KW-0812">Transmembrane</keyword>
<dbReference type="EMBL" id="JACHMN010000002">
    <property type="protein sequence ID" value="MBB5870809.1"/>
    <property type="molecule type" value="Genomic_DNA"/>
</dbReference>
<reference evidence="8 9" key="1">
    <citation type="submission" date="2020-08" db="EMBL/GenBank/DDBJ databases">
        <title>Sequencing the genomes of 1000 actinobacteria strains.</title>
        <authorList>
            <person name="Klenk H.-P."/>
        </authorList>
    </citation>
    <scope>NUCLEOTIDE SEQUENCE [LARGE SCALE GENOMIC DNA]</scope>
    <source>
        <strain evidence="8 9">DSM 45362</strain>
    </source>
</reference>
<feature type="region of interest" description="Disordered" evidence="6">
    <location>
        <begin position="394"/>
        <end position="454"/>
    </location>
</feature>
<evidence type="ECO:0000313" key="8">
    <source>
        <dbReference type="EMBL" id="MBB5870809.1"/>
    </source>
</evidence>
<evidence type="ECO:0000256" key="7">
    <source>
        <dbReference type="SAM" id="Phobius"/>
    </source>
</evidence>
<name>A0A841BUH1_9ACTN</name>
<keyword evidence="4 7" id="KW-1133">Transmembrane helix</keyword>
<comment type="caution">
    <text evidence="8">The sequence shown here is derived from an EMBL/GenBank/DDBJ whole genome shotgun (WGS) entry which is preliminary data.</text>
</comment>
<feature type="compositionally biased region" description="Basic and acidic residues" evidence="6">
    <location>
        <begin position="396"/>
        <end position="427"/>
    </location>
</feature>
<organism evidence="8 9">
    <name type="scientific">Allocatelliglobosispora scoriae</name>
    <dbReference type="NCBI Taxonomy" id="643052"/>
    <lineage>
        <taxon>Bacteria</taxon>
        <taxon>Bacillati</taxon>
        <taxon>Actinomycetota</taxon>
        <taxon>Actinomycetes</taxon>
        <taxon>Micromonosporales</taxon>
        <taxon>Micromonosporaceae</taxon>
        <taxon>Allocatelliglobosispora</taxon>
    </lineage>
</organism>